<dbReference type="OrthoDB" id="4396271at2759"/>
<dbReference type="EMBL" id="AZNF01000008">
    <property type="protein sequence ID" value="KID64664.1"/>
    <property type="molecule type" value="Genomic_DNA"/>
</dbReference>
<comment type="caution">
    <text evidence="1">The sequence shown here is derived from an EMBL/GenBank/DDBJ whole genome shotgun (WGS) entry which is preliminary data.</text>
</comment>
<gene>
    <name evidence="1" type="ORF">MAN_06838</name>
</gene>
<organism evidence="1 2">
    <name type="scientific">Metarhizium anisopliae (strain ARSEF 549)</name>
    <dbReference type="NCBI Taxonomy" id="3151832"/>
    <lineage>
        <taxon>Eukaryota</taxon>
        <taxon>Fungi</taxon>
        <taxon>Dikarya</taxon>
        <taxon>Ascomycota</taxon>
        <taxon>Pezizomycotina</taxon>
        <taxon>Sordariomycetes</taxon>
        <taxon>Hypocreomycetidae</taxon>
        <taxon>Hypocreales</taxon>
        <taxon>Clavicipitaceae</taxon>
        <taxon>Metarhizium</taxon>
    </lineage>
</organism>
<sequence>MILSELVQLLDRSSTTLTETEQGALLRRIELARNNVFNESFWATNVDVAGIFRDIGGSIKPMPQDILLRAIPDKHGGGRCYPLVYAISVALASSEFAIDQVCAKLGALCPSKESDMESAAMFKRSLEDLHTSYLATDVSKPIRHVKFEDAIGILMNSTNTTMIAMHTEVHSMLLGVTRKGNSTGWHFYDPNFAVATFTSGNALLEAANKFFQRFAVIYEAKMKGERPAFNLFQIDADKVSRIGSDYNLTVADLVKPETLPETVTSDHNIGTFLRDAAQLTGSATFGAQPELLEALRL</sequence>
<dbReference type="VEuPathDB" id="FungiDB:MAN_06838"/>
<reference evidence="1 2" key="1">
    <citation type="journal article" date="2014" name="Proc. Natl. Acad. Sci. U.S.A.">
        <title>Trajectory and genomic determinants of fungal-pathogen speciation and host adaptation.</title>
        <authorList>
            <person name="Hu X."/>
            <person name="Xiao G."/>
            <person name="Zheng P."/>
            <person name="Shang Y."/>
            <person name="Su Y."/>
            <person name="Zhang X."/>
            <person name="Liu X."/>
            <person name="Zhan S."/>
            <person name="St Leger R.J."/>
            <person name="Wang C."/>
        </authorList>
    </citation>
    <scope>NUCLEOTIDE SEQUENCE [LARGE SCALE GENOMIC DNA]</scope>
    <source>
        <strain evidence="1 2">ARSEF 549</strain>
    </source>
</reference>
<evidence type="ECO:0000313" key="2">
    <source>
        <dbReference type="Proteomes" id="UP000031186"/>
    </source>
</evidence>
<dbReference type="HOGENOM" id="CLU_937145_0_0_1"/>
<accession>A0A0B4G8E6</accession>
<dbReference type="CDD" id="cd20495">
    <property type="entry name" value="C58_PaToxP-like"/>
    <property type="match status" value="1"/>
</dbReference>
<protein>
    <submittedName>
        <fullName evidence="1">MCF toxin</fullName>
    </submittedName>
</protein>
<keyword evidence="2" id="KW-1185">Reference proteome</keyword>
<dbReference type="Proteomes" id="UP000031186">
    <property type="component" value="Unassembled WGS sequence"/>
</dbReference>
<feature type="non-terminal residue" evidence="1">
    <location>
        <position position="1"/>
    </location>
</feature>
<name>A0A0B4G8E6_METAF</name>
<proteinExistence type="predicted"/>
<evidence type="ECO:0000313" key="1">
    <source>
        <dbReference type="EMBL" id="KID64664.1"/>
    </source>
</evidence>
<dbReference type="AlphaFoldDB" id="A0A0B4G8E6"/>